<evidence type="ECO:0000256" key="5">
    <source>
        <dbReference type="ARBA" id="ARBA00048142"/>
    </source>
</evidence>
<dbReference type="InterPro" id="IPR016163">
    <property type="entry name" value="Ald_DH_C"/>
</dbReference>
<comment type="catalytic activity">
    <reaction evidence="5">
        <text>L-glutamate 5-semialdehyde + NAD(+) + H2O = L-glutamate + NADH + 2 H(+)</text>
        <dbReference type="Rhea" id="RHEA:30235"/>
        <dbReference type="ChEBI" id="CHEBI:15377"/>
        <dbReference type="ChEBI" id="CHEBI:15378"/>
        <dbReference type="ChEBI" id="CHEBI:29985"/>
        <dbReference type="ChEBI" id="CHEBI:57540"/>
        <dbReference type="ChEBI" id="CHEBI:57945"/>
        <dbReference type="ChEBI" id="CHEBI:58066"/>
        <dbReference type="EC" id="1.2.1.88"/>
    </reaction>
</comment>
<evidence type="ECO:0000256" key="6">
    <source>
        <dbReference type="PIRSR" id="PIRSR000197-1"/>
    </source>
</evidence>
<dbReference type="SUPFAM" id="SSF51730">
    <property type="entry name" value="FAD-linked oxidoreductase"/>
    <property type="match status" value="1"/>
</dbReference>
<feature type="compositionally biased region" description="Basic and acidic residues" evidence="9">
    <location>
        <begin position="967"/>
        <end position="979"/>
    </location>
</feature>
<keyword evidence="4" id="KW-0520">NAD</keyword>
<protein>
    <recommendedName>
        <fullName evidence="2">L-glutamate gamma-semialdehyde dehydrogenase</fullName>
        <ecNumber evidence="2">1.2.1.88</ecNumber>
    </recommendedName>
</protein>
<organism evidence="12 13">
    <name type="scientific">Gulosibacter macacae</name>
    <dbReference type="NCBI Taxonomy" id="2488791"/>
    <lineage>
        <taxon>Bacteria</taxon>
        <taxon>Bacillati</taxon>
        <taxon>Actinomycetota</taxon>
        <taxon>Actinomycetes</taxon>
        <taxon>Micrococcales</taxon>
        <taxon>Microbacteriaceae</taxon>
        <taxon>Gulosibacter</taxon>
    </lineage>
</organism>
<evidence type="ECO:0000256" key="9">
    <source>
        <dbReference type="SAM" id="MobiDB-lite"/>
    </source>
</evidence>
<dbReference type="GO" id="GO:0004657">
    <property type="term" value="F:proline dehydrogenase activity"/>
    <property type="evidence" value="ECO:0007669"/>
    <property type="project" value="InterPro"/>
</dbReference>
<proteinExistence type="inferred from homology"/>
<dbReference type="AlphaFoldDB" id="A0A3P3VZN7"/>
<sequence>MRIASMSNGASDFHDLAPRAVDTVREWLAEAERIPVDPAGEQLARLLRDPNGLSFAVGFVDGVIRPEDPEVAAANLQRLTAETPGFLPAPLRAAAGVGGTLAPRIPGIVVPIARRVLRQLVGHLILDASDVRLGPALRKLNRDGNKLNLNLLGEAVLGDREATRRLERTTKLLRRPDVDYVSIKVSATTAPHQPWGFADAVTETVDRLLPLFSYAAAAKTPKFINLDMEEYRDLEFTIAVFMRLLSQPALKQLEAGLVLQTYLPNALGAMQRLQAWASSRVNAGGAPIKVRLVKGANLPMERVDAEVHGWPLATYHAKVDTDANYKRVLDWALTPEHTANVRLGIAGHNLFDVALAWLVAERRGVTAAIEFEMLLGMATQQAEVVRRHVGGLRLYTPIVHPGEFDVAIAYLVRRLEEGAASDNFMSAVFELADNERLFARERDCFLTSIEEMAAATPNSHRAQDRTRPASPALRYGFENAPDSDPAMIANQAWAEVIREHIATSQLGEGTRAANTVATSEELDARIQAALDSGWGAWSADERADALHAVGDELERRRAELIEVAAAECGKTLDQADVEVSEAVDFAHYYAERARELERIDGARFSPAKLIAVTPPWNFPLAIPAGSTLAALAAGAPAILKPASAASRCGALLAEAIWQAVPREAMQYVQFAERELGSKLIADEAVERVILTGGYETAEAFRSIRPEVELLAETSGKNAIIITPSADYDLAVRDVIASAFGHAGQKCSAASLVILVGQAGASKRLRDQLVDGVRSLRVGPPSDALAKMGPIIAPASGKLLRGLSVLGEGENWVLEPRPLDKAGILWSPGLRAGVRRGSEYHLTEYFGPILGVMRVDTLDEAIEAVNEVDYGLTSGLHSRDAEEIARWLERVQAGNLYVNRGITGAIVQRQPFGGWKKSVVGATVKAGGPNYLFGLGNWDAAEAVDGATPVEPRVVALLDAVGDDLARGEDRALRPTKRETGASSASAHGLDGALRFSKGEVGGASSASARGGGHLARAAASDEAAWQTEFSQNRDVQGLAAERNVFRYLPVTAPVQLRVAEGEPIEHALRLALAGLRAGAPFVLSTAEALPPEAMRILHTSQLPCVIETDAEFRIRVPKLRGRLRFIGSDAEYRAVAAASGSPELAIWRRRVTESGRLELLPFLHEQAVSITAHRYGSPDPLVAEVLA</sequence>
<evidence type="ECO:0000256" key="1">
    <source>
        <dbReference type="ARBA" id="ARBA00004786"/>
    </source>
</evidence>
<dbReference type="SUPFAM" id="SSF53720">
    <property type="entry name" value="ALDH-like"/>
    <property type="match status" value="1"/>
</dbReference>
<dbReference type="PANTHER" id="PTHR42862">
    <property type="entry name" value="DELTA-1-PYRROLINE-5-CARBOXYLATE DEHYDROGENASE 1, ISOFORM A-RELATED"/>
    <property type="match status" value="1"/>
</dbReference>
<dbReference type="InterPro" id="IPR016160">
    <property type="entry name" value="Ald_DH_CS_CYS"/>
</dbReference>
<dbReference type="InterPro" id="IPR002872">
    <property type="entry name" value="Proline_DH_dom"/>
</dbReference>
<feature type="region of interest" description="Disordered" evidence="9">
    <location>
        <begin position="967"/>
        <end position="988"/>
    </location>
</feature>
<dbReference type="GO" id="GO:0009898">
    <property type="term" value="C:cytoplasmic side of plasma membrane"/>
    <property type="evidence" value="ECO:0007669"/>
    <property type="project" value="TreeGrafter"/>
</dbReference>
<keyword evidence="3 8" id="KW-0560">Oxidoreductase</keyword>
<dbReference type="InterPro" id="IPR029041">
    <property type="entry name" value="FAD-linked_oxidoreductase-like"/>
</dbReference>
<dbReference type="InterPro" id="IPR015590">
    <property type="entry name" value="Aldehyde_DH_dom"/>
</dbReference>
<reference evidence="12 13" key="1">
    <citation type="submission" date="2018-11" db="EMBL/GenBank/DDBJ databases">
        <title>YIM 102482-1 draft genome.</title>
        <authorList>
            <person name="Li G."/>
            <person name="Jiang Y."/>
        </authorList>
    </citation>
    <scope>NUCLEOTIDE SEQUENCE [LARGE SCALE GENOMIC DNA]</scope>
    <source>
        <strain evidence="12 13">YIM 102482-1</strain>
    </source>
</reference>
<evidence type="ECO:0000313" key="12">
    <source>
        <dbReference type="EMBL" id="RRJ88281.1"/>
    </source>
</evidence>
<feature type="active site" evidence="6">
    <location>
        <position position="746"/>
    </location>
</feature>
<dbReference type="Pfam" id="PF00171">
    <property type="entry name" value="Aldedh"/>
    <property type="match status" value="1"/>
</dbReference>
<dbReference type="GO" id="GO:0010133">
    <property type="term" value="P:L-proline catabolic process to L-glutamate"/>
    <property type="evidence" value="ECO:0007669"/>
    <property type="project" value="InterPro"/>
</dbReference>
<evidence type="ECO:0000256" key="8">
    <source>
        <dbReference type="RuleBase" id="RU003345"/>
    </source>
</evidence>
<name>A0A3P3VZN7_9MICO</name>
<dbReference type="Proteomes" id="UP000274391">
    <property type="component" value="Unassembled WGS sequence"/>
</dbReference>
<comment type="similarity">
    <text evidence="8">Belongs to the aldehyde dehydrogenase family.</text>
</comment>
<dbReference type="PROSITE" id="PS00070">
    <property type="entry name" value="ALDEHYDE_DEHYDR_CYS"/>
    <property type="match status" value="1"/>
</dbReference>
<dbReference type="Gene3D" id="3.20.20.220">
    <property type="match status" value="1"/>
</dbReference>
<feature type="active site" evidence="6 7">
    <location>
        <position position="712"/>
    </location>
</feature>
<comment type="caution">
    <text evidence="12">The sequence shown here is derived from an EMBL/GenBank/DDBJ whole genome shotgun (WGS) entry which is preliminary data.</text>
</comment>
<dbReference type="Gene3D" id="3.40.309.10">
    <property type="entry name" value="Aldehyde Dehydrogenase, Chain A, domain 2"/>
    <property type="match status" value="1"/>
</dbReference>
<accession>A0A3P3VZN7</accession>
<dbReference type="PIRSF" id="PIRSF000197">
    <property type="entry name" value="Bifunct_PutA"/>
    <property type="match status" value="1"/>
</dbReference>
<evidence type="ECO:0000256" key="3">
    <source>
        <dbReference type="ARBA" id="ARBA00023002"/>
    </source>
</evidence>
<dbReference type="GO" id="GO:0003700">
    <property type="term" value="F:DNA-binding transcription factor activity"/>
    <property type="evidence" value="ECO:0007669"/>
    <property type="project" value="InterPro"/>
</dbReference>
<dbReference type="EMBL" id="RQVS01000002">
    <property type="protein sequence ID" value="RRJ88281.1"/>
    <property type="molecule type" value="Genomic_DNA"/>
</dbReference>
<evidence type="ECO:0000256" key="4">
    <source>
        <dbReference type="ARBA" id="ARBA00023027"/>
    </source>
</evidence>
<dbReference type="InterPro" id="IPR029510">
    <property type="entry name" value="Ald_DH_CS_GLU"/>
</dbReference>
<gene>
    <name evidence="12" type="ORF">EG850_02230</name>
</gene>
<dbReference type="InterPro" id="IPR016161">
    <property type="entry name" value="Ald_DH/histidinol_DH"/>
</dbReference>
<dbReference type="PROSITE" id="PS00687">
    <property type="entry name" value="ALDEHYDE_DEHYDR_GLU"/>
    <property type="match status" value="1"/>
</dbReference>
<evidence type="ECO:0000256" key="2">
    <source>
        <dbReference type="ARBA" id="ARBA00012884"/>
    </source>
</evidence>
<evidence type="ECO:0000259" key="10">
    <source>
        <dbReference type="Pfam" id="PF00171"/>
    </source>
</evidence>
<dbReference type="InterPro" id="IPR016162">
    <property type="entry name" value="Ald_DH_N"/>
</dbReference>
<feature type="region of interest" description="Disordered" evidence="9">
    <location>
        <begin position="456"/>
        <end position="476"/>
    </location>
</feature>
<comment type="pathway">
    <text evidence="1">Amino-acid degradation; L-proline degradation into L-glutamate; L-glutamate from L-proline: step 2/2.</text>
</comment>
<dbReference type="PANTHER" id="PTHR42862:SF1">
    <property type="entry name" value="DELTA-1-PYRROLINE-5-CARBOXYLATE DEHYDROGENASE 2, ISOFORM A-RELATED"/>
    <property type="match status" value="1"/>
</dbReference>
<dbReference type="InterPro" id="IPR050485">
    <property type="entry name" value="Proline_metab_enzyme"/>
</dbReference>
<dbReference type="Gene3D" id="3.40.605.10">
    <property type="entry name" value="Aldehyde Dehydrogenase, Chain A, domain 1"/>
    <property type="match status" value="1"/>
</dbReference>
<keyword evidence="13" id="KW-1185">Reference proteome</keyword>
<dbReference type="Pfam" id="PF01619">
    <property type="entry name" value="Pro_dh"/>
    <property type="match status" value="1"/>
</dbReference>
<feature type="domain" description="Proline dehydrogenase" evidence="11">
    <location>
        <begin position="137"/>
        <end position="426"/>
    </location>
</feature>
<feature type="domain" description="Aldehyde dehydrogenase" evidence="10">
    <location>
        <begin position="516"/>
        <end position="923"/>
    </location>
</feature>
<evidence type="ECO:0000259" key="11">
    <source>
        <dbReference type="Pfam" id="PF01619"/>
    </source>
</evidence>
<dbReference type="GO" id="GO:0003842">
    <property type="term" value="F:L-glutamate gamma-semialdehyde dehydrogenase activity"/>
    <property type="evidence" value="ECO:0007669"/>
    <property type="project" value="UniProtKB-EC"/>
</dbReference>
<dbReference type="EC" id="1.2.1.88" evidence="2"/>
<dbReference type="InterPro" id="IPR025703">
    <property type="entry name" value="Bifunct_PutA"/>
</dbReference>
<dbReference type="OrthoDB" id="9812625at2"/>
<evidence type="ECO:0000313" key="13">
    <source>
        <dbReference type="Proteomes" id="UP000274391"/>
    </source>
</evidence>
<evidence type="ECO:0000256" key="7">
    <source>
        <dbReference type="PROSITE-ProRule" id="PRU10007"/>
    </source>
</evidence>